<dbReference type="InParanoid" id="B8MVJ8"/>
<proteinExistence type="inferred from homology"/>
<dbReference type="NCBIfam" id="NF006762">
    <property type="entry name" value="PRK09283.1"/>
    <property type="match status" value="1"/>
</dbReference>
<dbReference type="FunFam" id="3.20.20.70:FF:000048">
    <property type="entry name" value="Delta-aminolevulinic acid dehydratase"/>
    <property type="match status" value="1"/>
</dbReference>
<evidence type="ECO:0000313" key="19">
    <source>
        <dbReference type="EMBL" id="EED11425.1"/>
    </source>
</evidence>
<evidence type="ECO:0000256" key="14">
    <source>
        <dbReference type="ARBA" id="ARBA00047651"/>
    </source>
</evidence>
<dbReference type="Proteomes" id="UP000001745">
    <property type="component" value="Unassembled WGS sequence"/>
</dbReference>
<evidence type="ECO:0000256" key="6">
    <source>
        <dbReference type="ARBA" id="ARBA00020771"/>
    </source>
</evidence>
<comment type="function">
    <text evidence="12">Catalyzes an early step in the biosynthesis of tetrapyrroles. Binds two molecules of 5-aminolevulinate per subunit, each at a distinct site, and catalyzes their condensation to form porphobilinogen.</text>
</comment>
<dbReference type="Pfam" id="PF00490">
    <property type="entry name" value="ALAD"/>
    <property type="match status" value="1"/>
</dbReference>
<keyword evidence="20" id="KW-1185">Reference proteome</keyword>
<sequence length="356" mass="38240">MMNQMGSDRHFTNARNDLADLISSPLRSGFAHPLSRSWHREREITKSMFILPVFVSDIDDEESPIPLLTDIPRLGLSKLIPYLQKLVNLGLRSVILFGVLGDKLNPPCKDATGTAADDPKGPVIRAIRSIGAHFPSLFIITDVCLCEYTNHGHCGIFSSAHGDDKVSTDNNASVTRIADIALAYAQAGAHCVAPSDMNDGRIHAVKSKLIAAGLGERVLLMAYSAKFKSCLYGPFRTAAGSTPSYGDRATYQLPCHGGGLARRALVRDINEGADVIMVKPAGSCLDVVFQAKEIGKGIPVAAYQVSGEYAMIRAGAEAGVFDLKTAAFESVEMILRAGANIIISYFTPAFLGWLEA</sequence>
<feature type="active site" description="Schiff-base intermediate with substrate" evidence="15">
    <location>
        <position position="226"/>
    </location>
</feature>
<dbReference type="PRINTS" id="PR00144">
    <property type="entry name" value="DALDHYDRTASE"/>
</dbReference>
<evidence type="ECO:0000256" key="2">
    <source>
        <dbReference type="ARBA" id="ARBA00004694"/>
    </source>
</evidence>
<gene>
    <name evidence="19" type="ORF">TSTA_080380</name>
</gene>
<dbReference type="Gene3D" id="3.20.20.70">
    <property type="entry name" value="Aldolase class I"/>
    <property type="match status" value="1"/>
</dbReference>
<dbReference type="GO" id="GO:0006782">
    <property type="term" value="P:protoporphyrinogen IX biosynthetic process"/>
    <property type="evidence" value="ECO:0007669"/>
    <property type="project" value="UniProtKB-UniPathway"/>
</dbReference>
<dbReference type="PhylomeDB" id="B8MVJ8"/>
<evidence type="ECO:0000256" key="15">
    <source>
        <dbReference type="PIRSR" id="PIRSR001415-1"/>
    </source>
</evidence>
<dbReference type="InterPro" id="IPR013785">
    <property type="entry name" value="Aldolase_TIM"/>
</dbReference>
<dbReference type="OMA" id="YMDIIWR"/>
<evidence type="ECO:0000256" key="16">
    <source>
        <dbReference type="PIRSR" id="PIRSR001415-2"/>
    </source>
</evidence>
<dbReference type="STRING" id="441959.B8MVJ8"/>
<evidence type="ECO:0000256" key="18">
    <source>
        <dbReference type="RuleBase" id="RU004161"/>
    </source>
</evidence>
<feature type="binding site" evidence="16">
    <location>
        <position position="248"/>
    </location>
    <ligand>
        <name>5-aminolevulinate</name>
        <dbReference type="ChEBI" id="CHEBI:356416"/>
        <label>1</label>
    </ligand>
</feature>
<feature type="active site" description="Schiff-base intermediate with substrate" evidence="15">
    <location>
        <position position="279"/>
    </location>
</feature>
<comment type="catalytic activity">
    <reaction evidence="14">
        <text>2 5-aminolevulinate = porphobilinogen + 2 H2O + H(+)</text>
        <dbReference type="Rhea" id="RHEA:24064"/>
        <dbReference type="ChEBI" id="CHEBI:15377"/>
        <dbReference type="ChEBI" id="CHEBI:15378"/>
        <dbReference type="ChEBI" id="CHEBI:58126"/>
        <dbReference type="ChEBI" id="CHEBI:356416"/>
        <dbReference type="EC" id="4.2.1.24"/>
    </reaction>
</comment>
<dbReference type="SUPFAM" id="SSF51569">
    <property type="entry name" value="Aldolase"/>
    <property type="match status" value="1"/>
</dbReference>
<dbReference type="PANTHER" id="PTHR11458:SF0">
    <property type="entry name" value="DELTA-AMINOLEVULINIC ACID DEHYDRATASE"/>
    <property type="match status" value="1"/>
</dbReference>
<evidence type="ECO:0000256" key="5">
    <source>
        <dbReference type="ARBA" id="ARBA00012053"/>
    </source>
</evidence>
<comment type="pathway">
    <text evidence="2">Porphyrin-containing compound metabolism; protoporphyrin-IX biosynthesis; coproporphyrinogen-III from 5-aminolevulinate: step 1/4.</text>
</comment>
<evidence type="ECO:0000256" key="10">
    <source>
        <dbReference type="ARBA" id="ARBA00023239"/>
    </source>
</evidence>
<dbReference type="SMART" id="SM01004">
    <property type="entry name" value="ALAD"/>
    <property type="match status" value="1"/>
</dbReference>
<reference evidence="20" key="1">
    <citation type="journal article" date="2015" name="Genome Announc.">
        <title>Genome sequence of the AIDS-associated pathogen Penicillium marneffei (ATCC18224) and its near taxonomic relative Talaromyces stipitatus (ATCC10500).</title>
        <authorList>
            <person name="Nierman W.C."/>
            <person name="Fedorova-Abrams N.D."/>
            <person name="Andrianopoulos A."/>
        </authorList>
    </citation>
    <scope>NUCLEOTIDE SEQUENCE [LARGE SCALE GENOMIC DNA]</scope>
    <source>
        <strain evidence="20">ATCC 10500 / CBS 375.48 / QM 6759 / NRRL 1006</strain>
    </source>
</reference>
<feature type="binding site" evidence="16">
    <location>
        <position position="345"/>
    </location>
    <ligand>
        <name>5-aminolevulinate</name>
        <dbReference type="ChEBI" id="CHEBI:356416"/>
        <label>2</label>
    </ligand>
</feature>
<feature type="binding site" evidence="16">
    <location>
        <position position="236"/>
    </location>
    <ligand>
        <name>5-aminolevulinate</name>
        <dbReference type="ChEBI" id="CHEBI:356416"/>
        <label>1</label>
    </ligand>
</feature>
<dbReference type="GO" id="GO:0004655">
    <property type="term" value="F:porphobilinogen synthase activity"/>
    <property type="evidence" value="ECO:0007669"/>
    <property type="project" value="UniProtKB-EC"/>
</dbReference>
<evidence type="ECO:0000256" key="1">
    <source>
        <dbReference type="ARBA" id="ARBA00001947"/>
    </source>
</evidence>
<dbReference type="RefSeq" id="XP_002488835.1">
    <property type="nucleotide sequence ID" value="XM_002488790.1"/>
</dbReference>
<accession>B8MVJ8</accession>
<keyword evidence="7 17" id="KW-0479">Metal-binding</keyword>
<dbReference type="eggNOG" id="KOG2794">
    <property type="taxonomic scope" value="Eukaryota"/>
</dbReference>
<feature type="binding site" evidence="17">
    <location>
        <position position="144"/>
    </location>
    <ligand>
        <name>Zn(2+)</name>
        <dbReference type="ChEBI" id="CHEBI:29105"/>
        <note>catalytic</note>
    </ligand>
</feature>
<comment type="cofactor">
    <cofactor evidence="1">
        <name>Zn(2+)</name>
        <dbReference type="ChEBI" id="CHEBI:29105"/>
    </cofactor>
</comment>
<dbReference type="UniPathway" id="UPA00251">
    <property type="reaction ID" value="UER00318"/>
</dbReference>
<evidence type="ECO:0000256" key="9">
    <source>
        <dbReference type="ARBA" id="ARBA00023133"/>
    </source>
</evidence>
<dbReference type="PANTHER" id="PTHR11458">
    <property type="entry name" value="DELTA-AMINOLEVULINIC ACID DEHYDRATASE"/>
    <property type="match status" value="1"/>
</dbReference>
<keyword evidence="11" id="KW-0627">Porphyrin biosynthesis</keyword>
<dbReference type="OrthoDB" id="1530at2759"/>
<dbReference type="HOGENOM" id="CLU_035731_0_1_1"/>
<dbReference type="GeneID" id="8108961"/>
<dbReference type="InterPro" id="IPR001731">
    <property type="entry name" value="ALAD"/>
</dbReference>
<evidence type="ECO:0000256" key="8">
    <source>
        <dbReference type="ARBA" id="ARBA00022833"/>
    </source>
</evidence>
<evidence type="ECO:0000256" key="7">
    <source>
        <dbReference type="ARBA" id="ARBA00022723"/>
    </source>
</evidence>
<dbReference type="EMBL" id="EQ962664">
    <property type="protein sequence ID" value="EED11425.1"/>
    <property type="molecule type" value="Genomic_DNA"/>
</dbReference>
<protein>
    <recommendedName>
        <fullName evidence="6">Delta-aminolevulinic acid dehydratase</fullName>
        <ecNumber evidence="5">4.2.1.24</ecNumber>
    </recommendedName>
    <alternativeName>
        <fullName evidence="13">Porphobilinogen synthase</fullName>
    </alternativeName>
</protein>
<evidence type="ECO:0000256" key="3">
    <source>
        <dbReference type="ARBA" id="ARBA00008055"/>
    </source>
</evidence>
<dbReference type="GO" id="GO:0005829">
    <property type="term" value="C:cytosol"/>
    <property type="evidence" value="ECO:0007669"/>
    <property type="project" value="TreeGrafter"/>
</dbReference>
<dbReference type="AlphaFoldDB" id="B8MVJ8"/>
<feature type="binding site" evidence="17">
    <location>
        <position position="146"/>
    </location>
    <ligand>
        <name>Zn(2+)</name>
        <dbReference type="ChEBI" id="CHEBI:29105"/>
        <note>catalytic</note>
    </ligand>
</feature>
<evidence type="ECO:0000256" key="12">
    <source>
        <dbReference type="ARBA" id="ARBA00025628"/>
    </source>
</evidence>
<dbReference type="EC" id="4.2.1.24" evidence="5"/>
<evidence type="ECO:0000256" key="4">
    <source>
        <dbReference type="ARBA" id="ARBA00011823"/>
    </source>
</evidence>
<evidence type="ECO:0000313" key="20">
    <source>
        <dbReference type="Proteomes" id="UP000001745"/>
    </source>
</evidence>
<name>B8MVJ8_TALSN</name>
<keyword evidence="10 19" id="KW-0456">Lyase</keyword>
<evidence type="ECO:0000256" key="17">
    <source>
        <dbReference type="PIRSR" id="PIRSR001415-3"/>
    </source>
</evidence>
<evidence type="ECO:0000256" key="13">
    <source>
        <dbReference type="ARBA" id="ARBA00032837"/>
    </source>
</evidence>
<comment type="subunit">
    <text evidence="4">Homooctamer.</text>
</comment>
<evidence type="ECO:0000256" key="11">
    <source>
        <dbReference type="ARBA" id="ARBA00023244"/>
    </source>
</evidence>
<organism evidence="19 20">
    <name type="scientific">Talaromyces stipitatus (strain ATCC 10500 / CBS 375.48 / QM 6759 / NRRL 1006)</name>
    <name type="common">Penicillium stipitatum</name>
    <dbReference type="NCBI Taxonomy" id="441959"/>
    <lineage>
        <taxon>Eukaryota</taxon>
        <taxon>Fungi</taxon>
        <taxon>Dikarya</taxon>
        <taxon>Ascomycota</taxon>
        <taxon>Pezizomycotina</taxon>
        <taxon>Eurotiomycetes</taxon>
        <taxon>Eurotiomycetidae</taxon>
        <taxon>Eurotiales</taxon>
        <taxon>Trichocomaceae</taxon>
        <taxon>Talaromyces</taxon>
        <taxon>Talaromyces sect. Talaromyces</taxon>
    </lineage>
</organism>
<dbReference type="PIRSF" id="PIRSF001415">
    <property type="entry name" value="Porphbilin_synth"/>
    <property type="match status" value="1"/>
</dbReference>
<dbReference type="GO" id="GO:0008270">
    <property type="term" value="F:zinc ion binding"/>
    <property type="evidence" value="ECO:0007669"/>
    <property type="project" value="TreeGrafter"/>
</dbReference>
<dbReference type="VEuPathDB" id="FungiDB:TSTA_080380"/>
<feature type="binding site" evidence="17">
    <location>
        <position position="154"/>
    </location>
    <ligand>
        <name>Zn(2+)</name>
        <dbReference type="ChEBI" id="CHEBI:29105"/>
        <note>catalytic</note>
    </ligand>
</feature>
<comment type="similarity">
    <text evidence="3 18">Belongs to the ALAD family.</text>
</comment>
<feature type="binding site" evidence="16">
    <location>
        <position position="306"/>
    </location>
    <ligand>
        <name>5-aminolevulinate</name>
        <dbReference type="ChEBI" id="CHEBI:356416"/>
        <label>2</label>
    </ligand>
</feature>
<keyword evidence="9" id="KW-0350">Heme biosynthesis</keyword>
<keyword evidence="8 17" id="KW-0862">Zinc</keyword>